<evidence type="ECO:0000256" key="9">
    <source>
        <dbReference type="ARBA" id="ARBA00022857"/>
    </source>
</evidence>
<dbReference type="InterPro" id="IPR002060">
    <property type="entry name" value="Squ/phyt_synthse"/>
</dbReference>
<keyword evidence="6" id="KW-0444">Lipid biosynthesis</keyword>
<comment type="subcellular location">
    <subcellularLocation>
        <location evidence="2">Membrane</location>
    </subcellularLocation>
</comment>
<evidence type="ECO:0000256" key="10">
    <source>
        <dbReference type="ARBA" id="ARBA00022955"/>
    </source>
</evidence>
<dbReference type="Gene3D" id="1.10.600.10">
    <property type="entry name" value="Farnesyl Diphosphate Synthase"/>
    <property type="match status" value="1"/>
</dbReference>
<dbReference type="GeneID" id="30203224"/>
<comment type="catalytic activity">
    <reaction evidence="19">
        <text>2 (2E,6E)-farnesyl diphosphate + NADPH + H(+) = squalene + 2 diphosphate + NADP(+)</text>
        <dbReference type="Rhea" id="RHEA:32295"/>
        <dbReference type="ChEBI" id="CHEBI:15378"/>
        <dbReference type="ChEBI" id="CHEBI:15440"/>
        <dbReference type="ChEBI" id="CHEBI:33019"/>
        <dbReference type="ChEBI" id="CHEBI:57783"/>
        <dbReference type="ChEBI" id="CHEBI:58349"/>
        <dbReference type="ChEBI" id="CHEBI:175763"/>
        <dbReference type="EC" id="2.5.1.21"/>
    </reaction>
</comment>
<evidence type="ECO:0000256" key="19">
    <source>
        <dbReference type="RuleBase" id="RU368088"/>
    </source>
</evidence>
<dbReference type="RefSeq" id="XP_019036237.1">
    <property type="nucleotide sequence ID" value="XM_019185978.1"/>
</dbReference>
<keyword evidence="10" id="KW-0752">Steroid biosynthesis</keyword>
<dbReference type="InterPro" id="IPR044844">
    <property type="entry name" value="Trans_IPPS_euk-type"/>
</dbReference>
<dbReference type="CDD" id="cd00683">
    <property type="entry name" value="Trans_IPPS_HH"/>
    <property type="match status" value="1"/>
</dbReference>
<dbReference type="GO" id="GO:0005789">
    <property type="term" value="C:endoplasmic reticulum membrane"/>
    <property type="evidence" value="ECO:0007669"/>
    <property type="project" value="EnsemblFungi"/>
</dbReference>
<keyword evidence="17" id="KW-0414">Isoprene biosynthesis</keyword>
<dbReference type="PANTHER" id="PTHR11626:SF2">
    <property type="entry name" value="SQUALENE SYNTHASE"/>
    <property type="match status" value="1"/>
</dbReference>
<dbReference type="STRING" id="683960.A0A1E3NVH1"/>
<dbReference type="GO" id="GO:1902767">
    <property type="term" value="P:isoprenoid biosynthetic process via mevalonate"/>
    <property type="evidence" value="ECO:0007669"/>
    <property type="project" value="EnsemblFungi"/>
</dbReference>
<proteinExistence type="inferred from homology"/>
<dbReference type="PROSITE" id="PS01044">
    <property type="entry name" value="SQUALEN_PHYTOEN_SYN_1"/>
    <property type="match status" value="1"/>
</dbReference>
<evidence type="ECO:0000256" key="5">
    <source>
        <dbReference type="ARBA" id="ARBA00012373"/>
    </source>
</evidence>
<keyword evidence="8" id="KW-0812">Transmembrane</keyword>
<evidence type="ECO:0000256" key="1">
    <source>
        <dbReference type="ARBA" id="ARBA00001946"/>
    </source>
</evidence>
<dbReference type="Proteomes" id="UP000094112">
    <property type="component" value="Unassembled WGS sequence"/>
</dbReference>
<keyword evidence="18" id="KW-0511">Multifunctional enzyme</keyword>
<name>A0A1E3NVH1_WICAA</name>
<evidence type="ECO:0000256" key="17">
    <source>
        <dbReference type="ARBA" id="ARBA00023229"/>
    </source>
</evidence>
<evidence type="ECO:0000256" key="2">
    <source>
        <dbReference type="ARBA" id="ARBA00004370"/>
    </source>
</evidence>
<evidence type="ECO:0000256" key="18">
    <source>
        <dbReference type="ARBA" id="ARBA00023268"/>
    </source>
</evidence>
<evidence type="ECO:0000256" key="12">
    <source>
        <dbReference type="ARBA" id="ARBA00023011"/>
    </source>
</evidence>
<evidence type="ECO:0000256" key="6">
    <source>
        <dbReference type="ARBA" id="ARBA00022516"/>
    </source>
</evidence>
<keyword evidence="16" id="KW-0753">Steroid metabolism</keyword>
<keyword evidence="13" id="KW-0443">Lipid metabolism</keyword>
<accession>A0A1E3NVH1</accession>
<dbReference type="InterPro" id="IPR019845">
    <property type="entry name" value="Squalene/phytoene_synthase_CS"/>
</dbReference>
<keyword evidence="12" id="KW-0756">Sterol biosynthesis</keyword>
<dbReference type="InterPro" id="IPR008949">
    <property type="entry name" value="Isoprenoid_synthase_dom_sf"/>
</dbReference>
<dbReference type="NCBIfam" id="TIGR01559">
    <property type="entry name" value="squal_synth"/>
    <property type="match status" value="1"/>
</dbReference>
<comment type="cofactor">
    <cofactor evidence="1 19">
        <name>Mg(2+)</name>
        <dbReference type="ChEBI" id="CHEBI:18420"/>
    </cofactor>
</comment>
<evidence type="ECO:0000256" key="7">
    <source>
        <dbReference type="ARBA" id="ARBA00022679"/>
    </source>
</evidence>
<dbReference type="InterPro" id="IPR033904">
    <property type="entry name" value="Trans_IPPS_HH"/>
</dbReference>
<evidence type="ECO:0000256" key="16">
    <source>
        <dbReference type="ARBA" id="ARBA00023221"/>
    </source>
</evidence>
<dbReference type="GO" id="GO:0051996">
    <property type="term" value="F:squalene synthase [NAD(P)H] activity"/>
    <property type="evidence" value="ECO:0007669"/>
    <property type="project" value="UniProtKB-UniRule"/>
</dbReference>
<dbReference type="EC" id="2.5.1.21" evidence="5 19"/>
<keyword evidence="21" id="KW-1185">Reference proteome</keyword>
<dbReference type="InterPro" id="IPR006449">
    <property type="entry name" value="Squal_synth-like"/>
</dbReference>
<evidence type="ECO:0000256" key="4">
    <source>
        <dbReference type="ARBA" id="ARBA00006251"/>
    </source>
</evidence>
<dbReference type="GO" id="GO:0055056">
    <property type="term" value="F:D-glucose transmembrane transporter activity"/>
    <property type="evidence" value="ECO:0007669"/>
    <property type="project" value="UniProtKB-UniRule"/>
</dbReference>
<organism evidence="20 21">
    <name type="scientific">Wickerhamomyces anomalus (strain ATCC 58044 / CBS 1984 / NCYC 433 / NRRL Y-366-8)</name>
    <name type="common">Yeast</name>
    <name type="synonym">Hansenula anomala</name>
    <dbReference type="NCBI Taxonomy" id="683960"/>
    <lineage>
        <taxon>Eukaryota</taxon>
        <taxon>Fungi</taxon>
        <taxon>Dikarya</taxon>
        <taxon>Ascomycota</taxon>
        <taxon>Saccharomycotina</taxon>
        <taxon>Saccharomycetes</taxon>
        <taxon>Phaffomycetales</taxon>
        <taxon>Wickerhamomycetaceae</taxon>
        <taxon>Wickerhamomyces</taxon>
    </lineage>
</organism>
<comment type="pathway">
    <text evidence="3 19">Terpene metabolism; lanosterol biosynthesis; lanosterol from farnesyl diphosphate: step 1/3.</text>
</comment>
<keyword evidence="15" id="KW-1207">Sterol metabolism</keyword>
<evidence type="ECO:0000256" key="14">
    <source>
        <dbReference type="ARBA" id="ARBA00023136"/>
    </source>
</evidence>
<keyword evidence="14" id="KW-0472">Membrane</keyword>
<sequence>MGKLLQFALHPLEFKAALQLKFFRQNPNSRSPESENPELSRCWYLLKQTSRSFAAVIEELHPELRNAIMLFYLILRALDTVEDDMTIDKDIKIPLLRDFHNKLLTTDFTFNGNGPNEKDRIVLVEFDQILFEYSKLKSEYQDVIKDITKQMGNGMADYIENEDFNKNGLQTIKDYDLYCYYVAGLVGDGLTRLIVLANFGDSKLNKDRQHLIGMGLFLQKTNIIRDYEEDQRDGRSFWPKEIWSNYTNDLSSFLKPENHQQGLYCISELVANALEHVIDVLQYLSLLEEQSSFNFCAIPQVMAIATLELVYQNPEVFVKNVKIRKGTTCNLILNSRRFIDVVGIFRTYIRKIHHKSTPNDPNYLRIGTLCGKIEQFIESMYPSHIPKGVVLKQTEITKQISKRSKLDEEITPAIKAEYFKTNLVLSIILNTYEIMYGEKKS</sequence>
<dbReference type="SFLD" id="SFLDS00005">
    <property type="entry name" value="Isoprenoid_Synthase_Type_I"/>
    <property type="match status" value="1"/>
</dbReference>
<dbReference type="EMBL" id="KV454214">
    <property type="protein sequence ID" value="ODQ57030.1"/>
    <property type="molecule type" value="Genomic_DNA"/>
</dbReference>
<evidence type="ECO:0000256" key="8">
    <source>
        <dbReference type="ARBA" id="ARBA00022692"/>
    </source>
</evidence>
<dbReference type="PANTHER" id="PTHR11626">
    <property type="entry name" value="FARNESYL-DIPHOSPHATE FARNESYLTRANSFERASE"/>
    <property type="match status" value="1"/>
</dbReference>
<keyword evidence="7 19" id="KW-0808">Transferase</keyword>
<dbReference type="SUPFAM" id="SSF48576">
    <property type="entry name" value="Terpenoid synthases"/>
    <property type="match status" value="1"/>
</dbReference>
<evidence type="ECO:0000313" key="20">
    <source>
        <dbReference type="EMBL" id="ODQ57030.1"/>
    </source>
</evidence>
<evidence type="ECO:0000256" key="13">
    <source>
        <dbReference type="ARBA" id="ARBA00023098"/>
    </source>
</evidence>
<dbReference type="UniPathway" id="UPA00767">
    <property type="reaction ID" value="UER00751"/>
</dbReference>
<comment type="similarity">
    <text evidence="4 19">Belongs to the phytoene/squalene synthase family.</text>
</comment>
<keyword evidence="9" id="KW-0521">NADP</keyword>
<evidence type="ECO:0000313" key="21">
    <source>
        <dbReference type="Proteomes" id="UP000094112"/>
    </source>
</evidence>
<comment type="function">
    <text evidence="19">Catalyzes the condensation of 2 farnesyl pyrophosphate (FPP) moieties to form squalene.</text>
</comment>
<dbReference type="PROSITE" id="PS01045">
    <property type="entry name" value="SQUALEN_PHYTOEN_SYN_2"/>
    <property type="match status" value="1"/>
</dbReference>
<dbReference type="AlphaFoldDB" id="A0A1E3NVH1"/>
<dbReference type="OrthoDB" id="431150at2759"/>
<evidence type="ECO:0000256" key="15">
    <source>
        <dbReference type="ARBA" id="ARBA00023166"/>
    </source>
</evidence>
<gene>
    <name evidence="20" type="ORF">WICANDRAFT_85977</name>
</gene>
<dbReference type="FunFam" id="1.10.600.10:FF:000003">
    <property type="entry name" value="Farnesyl-diphosphate farnesyltransferase 1"/>
    <property type="match status" value="1"/>
</dbReference>
<protein>
    <recommendedName>
        <fullName evidence="5 19">Squalene synthase</fullName>
        <shortName evidence="19">SQS</shortName>
        <shortName evidence="19">SS</shortName>
        <ecNumber evidence="5 19">2.5.1.21</ecNumber>
    </recommendedName>
</protein>
<keyword evidence="11" id="KW-1133">Transmembrane helix</keyword>
<dbReference type="GO" id="GO:0006696">
    <property type="term" value="P:ergosterol biosynthetic process"/>
    <property type="evidence" value="ECO:0007669"/>
    <property type="project" value="EnsemblFungi"/>
</dbReference>
<evidence type="ECO:0000256" key="3">
    <source>
        <dbReference type="ARBA" id="ARBA00005057"/>
    </source>
</evidence>
<dbReference type="Pfam" id="PF00494">
    <property type="entry name" value="SQS_PSY"/>
    <property type="match status" value="1"/>
</dbReference>
<comment type="catalytic activity">
    <reaction evidence="19">
        <text>2 (2E,6E)-farnesyl diphosphate + NADH + H(+) = squalene + 2 diphosphate + NAD(+)</text>
        <dbReference type="Rhea" id="RHEA:32299"/>
        <dbReference type="ChEBI" id="CHEBI:15378"/>
        <dbReference type="ChEBI" id="CHEBI:15440"/>
        <dbReference type="ChEBI" id="CHEBI:33019"/>
        <dbReference type="ChEBI" id="CHEBI:57540"/>
        <dbReference type="ChEBI" id="CHEBI:57945"/>
        <dbReference type="ChEBI" id="CHEBI:175763"/>
        <dbReference type="EC" id="2.5.1.21"/>
    </reaction>
</comment>
<dbReference type="GO" id="GO:0045338">
    <property type="term" value="P:farnesyl diphosphate metabolic process"/>
    <property type="evidence" value="ECO:0007669"/>
    <property type="project" value="InterPro"/>
</dbReference>
<dbReference type="SFLD" id="SFLDG01018">
    <property type="entry name" value="Squalene/Phytoene_Synthase_Lik"/>
    <property type="match status" value="1"/>
</dbReference>
<evidence type="ECO:0000256" key="11">
    <source>
        <dbReference type="ARBA" id="ARBA00022989"/>
    </source>
</evidence>
<reference evidence="20 21" key="1">
    <citation type="journal article" date="2016" name="Proc. Natl. Acad. Sci. U.S.A.">
        <title>Comparative genomics of biotechnologically important yeasts.</title>
        <authorList>
            <person name="Riley R."/>
            <person name="Haridas S."/>
            <person name="Wolfe K.H."/>
            <person name="Lopes M.R."/>
            <person name="Hittinger C.T."/>
            <person name="Goeker M."/>
            <person name="Salamov A.A."/>
            <person name="Wisecaver J.H."/>
            <person name="Long T.M."/>
            <person name="Calvey C.H."/>
            <person name="Aerts A.L."/>
            <person name="Barry K.W."/>
            <person name="Choi C."/>
            <person name="Clum A."/>
            <person name="Coughlan A.Y."/>
            <person name="Deshpande S."/>
            <person name="Douglass A.P."/>
            <person name="Hanson S.J."/>
            <person name="Klenk H.-P."/>
            <person name="LaButti K.M."/>
            <person name="Lapidus A."/>
            <person name="Lindquist E.A."/>
            <person name="Lipzen A.M."/>
            <person name="Meier-Kolthoff J.P."/>
            <person name="Ohm R.A."/>
            <person name="Otillar R.P."/>
            <person name="Pangilinan J.L."/>
            <person name="Peng Y."/>
            <person name="Rokas A."/>
            <person name="Rosa C.A."/>
            <person name="Scheuner C."/>
            <person name="Sibirny A.A."/>
            <person name="Slot J.C."/>
            <person name="Stielow J.B."/>
            <person name="Sun H."/>
            <person name="Kurtzman C.P."/>
            <person name="Blackwell M."/>
            <person name="Grigoriev I.V."/>
            <person name="Jeffries T.W."/>
        </authorList>
    </citation>
    <scope>NUCLEOTIDE SEQUENCE [LARGE SCALE GENOMIC DNA]</scope>
    <source>
        <strain evidence="21">ATCC 58044 / CBS 1984 / NCYC 433 / NRRL Y-366-8</strain>
    </source>
</reference>